<dbReference type="Proteomes" id="UP001206925">
    <property type="component" value="Unassembled WGS sequence"/>
</dbReference>
<sequence>VTYDEAPTKNPMNEHEVASQIRFPEYLNSGVLNLKRQAFKVFDEKLERSKINEFAMSSKRFVRMSMDGDSTWV</sequence>
<protein>
    <submittedName>
        <fullName evidence="1">Uncharacterized protein</fullName>
    </submittedName>
</protein>
<reference evidence="1" key="1">
    <citation type="submission" date="2022-06" db="EMBL/GenBank/DDBJ databases">
        <title>Uncovering the hologenomic basis of an extraordinary plant invasion.</title>
        <authorList>
            <person name="Bieker V.C."/>
            <person name="Martin M.D."/>
            <person name="Gilbert T."/>
            <person name="Hodgins K."/>
            <person name="Battlay P."/>
            <person name="Petersen B."/>
            <person name="Wilson J."/>
        </authorList>
    </citation>
    <scope>NUCLEOTIDE SEQUENCE</scope>
    <source>
        <strain evidence="1">AA19_3_7</strain>
        <tissue evidence="1">Leaf</tissue>
    </source>
</reference>
<dbReference type="EMBL" id="JAMZMK010008942">
    <property type="protein sequence ID" value="KAI7737837.1"/>
    <property type="molecule type" value="Genomic_DNA"/>
</dbReference>
<dbReference type="AlphaFoldDB" id="A0AAD5C9R7"/>
<comment type="caution">
    <text evidence="1">The sequence shown here is derived from an EMBL/GenBank/DDBJ whole genome shotgun (WGS) entry which is preliminary data.</text>
</comment>
<proteinExistence type="predicted"/>
<name>A0AAD5C9R7_AMBAR</name>
<gene>
    <name evidence="1" type="ORF">M8C21_002900</name>
</gene>
<evidence type="ECO:0000313" key="1">
    <source>
        <dbReference type="EMBL" id="KAI7737837.1"/>
    </source>
</evidence>
<keyword evidence="2" id="KW-1185">Reference proteome</keyword>
<accession>A0AAD5C9R7</accession>
<organism evidence="1 2">
    <name type="scientific">Ambrosia artemisiifolia</name>
    <name type="common">Common ragweed</name>
    <dbReference type="NCBI Taxonomy" id="4212"/>
    <lineage>
        <taxon>Eukaryota</taxon>
        <taxon>Viridiplantae</taxon>
        <taxon>Streptophyta</taxon>
        <taxon>Embryophyta</taxon>
        <taxon>Tracheophyta</taxon>
        <taxon>Spermatophyta</taxon>
        <taxon>Magnoliopsida</taxon>
        <taxon>eudicotyledons</taxon>
        <taxon>Gunneridae</taxon>
        <taxon>Pentapetalae</taxon>
        <taxon>asterids</taxon>
        <taxon>campanulids</taxon>
        <taxon>Asterales</taxon>
        <taxon>Asteraceae</taxon>
        <taxon>Asteroideae</taxon>
        <taxon>Heliantheae alliance</taxon>
        <taxon>Heliantheae</taxon>
        <taxon>Ambrosia</taxon>
    </lineage>
</organism>
<evidence type="ECO:0000313" key="2">
    <source>
        <dbReference type="Proteomes" id="UP001206925"/>
    </source>
</evidence>
<feature type="non-terminal residue" evidence="1">
    <location>
        <position position="1"/>
    </location>
</feature>